<feature type="domain" description="C-type lectin" evidence="4">
    <location>
        <begin position="64"/>
        <end position="213"/>
    </location>
</feature>
<dbReference type="EMBL" id="CAJOBQ010001648">
    <property type="protein sequence ID" value="CAF4504665.1"/>
    <property type="molecule type" value="Genomic_DNA"/>
</dbReference>
<feature type="compositionally biased region" description="Basic and acidic residues" evidence="1">
    <location>
        <begin position="305"/>
        <end position="314"/>
    </location>
</feature>
<keyword evidence="2" id="KW-0812">Transmembrane</keyword>
<dbReference type="Proteomes" id="UP000663838">
    <property type="component" value="Unassembled WGS sequence"/>
</dbReference>
<feature type="chain" id="PRO_5035622081" description="C-type lectin domain-containing protein" evidence="3">
    <location>
        <begin position="17"/>
        <end position="359"/>
    </location>
</feature>
<feature type="signal peptide" evidence="3">
    <location>
        <begin position="1"/>
        <end position="16"/>
    </location>
</feature>
<dbReference type="Proteomes" id="UP000663862">
    <property type="component" value="Unassembled WGS sequence"/>
</dbReference>
<dbReference type="AlphaFoldDB" id="A0A820VSY1"/>
<reference evidence="6" key="1">
    <citation type="submission" date="2021-02" db="EMBL/GenBank/DDBJ databases">
        <authorList>
            <person name="Nowell W R."/>
        </authorList>
    </citation>
    <scope>NUCLEOTIDE SEQUENCE</scope>
</reference>
<dbReference type="SMART" id="SM00034">
    <property type="entry name" value="CLECT"/>
    <property type="match status" value="1"/>
</dbReference>
<sequence>MYEFFYLSLFYQVALALVYNDPCTDKCNLPGMICMNNKCKCDSKNRRFWTGARCSFCPTDWSMAETACIAYYHTSMTWQNAEATCRNMNASLISIRNKNMFSLIYDACRKKDGTGVDQYLKGWTSAHGTSVSGSGVYEWLDKSLPSFNDKSDLWCKKTTANLGYVYVYDEPTKLIGDGSEVESCSGFWRGRTSVYVVCLDDQLCSRPYPFICEKTEYTENIFGGAPPVTSRYLLGATHSNSQFNESHNNGISTTANPKKKSSGILIIVGIVVLVLLALVGGILYFLKFRNSTGAQKKRQTNGGASREESIRSDEYTNEGELNVDRHPAPAHRDLTTIDEKKPKQDKRGGYSKQQFDEFE</sequence>
<evidence type="ECO:0000313" key="6">
    <source>
        <dbReference type="EMBL" id="CAF4504665.1"/>
    </source>
</evidence>
<keyword evidence="2" id="KW-0472">Membrane</keyword>
<dbReference type="PROSITE" id="PS50041">
    <property type="entry name" value="C_TYPE_LECTIN_2"/>
    <property type="match status" value="1"/>
</dbReference>
<dbReference type="Gene3D" id="3.10.100.10">
    <property type="entry name" value="Mannose-Binding Protein A, subunit A"/>
    <property type="match status" value="1"/>
</dbReference>
<evidence type="ECO:0000256" key="1">
    <source>
        <dbReference type="SAM" id="MobiDB-lite"/>
    </source>
</evidence>
<keyword evidence="2" id="KW-1133">Transmembrane helix</keyword>
<dbReference type="EMBL" id="CAJOBS010000597">
    <property type="protein sequence ID" value="CAF4609025.1"/>
    <property type="molecule type" value="Genomic_DNA"/>
</dbReference>
<protein>
    <recommendedName>
        <fullName evidence="4">C-type lectin domain-containing protein</fullName>
    </recommendedName>
</protein>
<evidence type="ECO:0000313" key="5">
    <source>
        <dbReference type="EMBL" id="CAF4175596.1"/>
    </source>
</evidence>
<name>A0A820VSY1_9BILA</name>
<dbReference type="InterPro" id="IPR016187">
    <property type="entry name" value="CTDL_fold"/>
</dbReference>
<comment type="caution">
    <text evidence="6">The sequence shown here is derived from an EMBL/GenBank/DDBJ whole genome shotgun (WGS) entry which is preliminary data.</text>
</comment>
<dbReference type="InterPro" id="IPR016186">
    <property type="entry name" value="C-type_lectin-like/link_sf"/>
</dbReference>
<dbReference type="Proteomes" id="UP000663851">
    <property type="component" value="Unassembled WGS sequence"/>
</dbReference>
<dbReference type="InterPro" id="IPR001304">
    <property type="entry name" value="C-type_lectin-like"/>
</dbReference>
<proteinExistence type="predicted"/>
<feature type="transmembrane region" description="Helical" evidence="2">
    <location>
        <begin position="264"/>
        <end position="286"/>
    </location>
</feature>
<dbReference type="CDD" id="cd00037">
    <property type="entry name" value="CLECT"/>
    <property type="match status" value="1"/>
</dbReference>
<evidence type="ECO:0000259" key="4">
    <source>
        <dbReference type="PROSITE" id="PS50041"/>
    </source>
</evidence>
<evidence type="ECO:0000313" key="8">
    <source>
        <dbReference type="Proteomes" id="UP000663862"/>
    </source>
</evidence>
<accession>A0A820VSY1</accession>
<evidence type="ECO:0000256" key="2">
    <source>
        <dbReference type="SAM" id="Phobius"/>
    </source>
</evidence>
<gene>
    <name evidence="5" type="ORF">HFQ381_LOCUS5886</name>
    <name evidence="7" type="ORF">TOA249_LOCUS11144</name>
    <name evidence="6" type="ORF">TSG867_LOCUS21373</name>
</gene>
<feature type="region of interest" description="Disordered" evidence="1">
    <location>
        <begin position="295"/>
        <end position="359"/>
    </location>
</feature>
<keyword evidence="3" id="KW-0732">Signal</keyword>
<feature type="compositionally biased region" description="Basic and acidic residues" evidence="1">
    <location>
        <begin position="322"/>
        <end position="348"/>
    </location>
</feature>
<dbReference type="SUPFAM" id="SSF56436">
    <property type="entry name" value="C-type lectin-like"/>
    <property type="match status" value="1"/>
</dbReference>
<evidence type="ECO:0000313" key="7">
    <source>
        <dbReference type="EMBL" id="CAF4609025.1"/>
    </source>
</evidence>
<dbReference type="EMBL" id="CAJOBO010000254">
    <property type="protein sequence ID" value="CAF4175596.1"/>
    <property type="molecule type" value="Genomic_DNA"/>
</dbReference>
<evidence type="ECO:0000256" key="3">
    <source>
        <dbReference type="SAM" id="SignalP"/>
    </source>
</evidence>
<organism evidence="6 8">
    <name type="scientific">Rotaria socialis</name>
    <dbReference type="NCBI Taxonomy" id="392032"/>
    <lineage>
        <taxon>Eukaryota</taxon>
        <taxon>Metazoa</taxon>
        <taxon>Spiralia</taxon>
        <taxon>Gnathifera</taxon>
        <taxon>Rotifera</taxon>
        <taxon>Eurotatoria</taxon>
        <taxon>Bdelloidea</taxon>
        <taxon>Philodinida</taxon>
        <taxon>Philodinidae</taxon>
        <taxon>Rotaria</taxon>
    </lineage>
</organism>